<dbReference type="SMART" id="SM00173">
    <property type="entry name" value="RAS"/>
    <property type="match status" value="1"/>
</dbReference>
<dbReference type="Pfam" id="PF00071">
    <property type="entry name" value="Ras"/>
    <property type="match status" value="1"/>
</dbReference>
<dbReference type="PROSITE" id="PS51421">
    <property type="entry name" value="RAS"/>
    <property type="match status" value="1"/>
</dbReference>
<dbReference type="FunFam" id="3.40.50.300:FF:001129">
    <property type="entry name" value="ras-related protein Rab-44 isoform X2"/>
    <property type="match status" value="1"/>
</dbReference>
<organism evidence="7 8">
    <name type="scientific">Carpinus fangiana</name>
    <dbReference type="NCBI Taxonomy" id="176857"/>
    <lineage>
        <taxon>Eukaryota</taxon>
        <taxon>Viridiplantae</taxon>
        <taxon>Streptophyta</taxon>
        <taxon>Embryophyta</taxon>
        <taxon>Tracheophyta</taxon>
        <taxon>Spermatophyta</taxon>
        <taxon>Magnoliopsida</taxon>
        <taxon>eudicotyledons</taxon>
        <taxon>Gunneridae</taxon>
        <taxon>Pentapetalae</taxon>
        <taxon>rosids</taxon>
        <taxon>fabids</taxon>
        <taxon>Fagales</taxon>
        <taxon>Betulaceae</taxon>
        <taxon>Carpinus</taxon>
    </lineage>
</organism>
<dbReference type="PRINTS" id="PR00449">
    <property type="entry name" value="RASTRNSFRMNG"/>
</dbReference>
<protein>
    <submittedName>
        <fullName evidence="7">Uncharacterized protein</fullName>
    </submittedName>
</protein>
<feature type="compositionally biased region" description="Acidic residues" evidence="6">
    <location>
        <begin position="184"/>
        <end position="195"/>
    </location>
</feature>
<comment type="subcellular location">
    <subcellularLocation>
        <location evidence="5">Endomembrane system</location>
        <topology evidence="5">Lipid-anchor</topology>
    </subcellularLocation>
</comment>
<evidence type="ECO:0000256" key="2">
    <source>
        <dbReference type="ARBA" id="ARBA00022741"/>
    </source>
</evidence>
<dbReference type="Proteomes" id="UP000327013">
    <property type="component" value="Unassembled WGS sequence"/>
</dbReference>
<evidence type="ECO:0000256" key="4">
    <source>
        <dbReference type="ARBA" id="ARBA00023288"/>
    </source>
</evidence>
<keyword evidence="4" id="KW-0449">Lipoprotein</keyword>
<evidence type="ECO:0000256" key="3">
    <source>
        <dbReference type="ARBA" id="ARBA00023134"/>
    </source>
</evidence>
<dbReference type="GO" id="GO:0005525">
    <property type="term" value="F:GTP binding"/>
    <property type="evidence" value="ECO:0007669"/>
    <property type="project" value="UniProtKB-KW"/>
</dbReference>
<dbReference type="SUPFAM" id="SSF52540">
    <property type="entry name" value="P-loop containing nucleoside triphosphate hydrolases"/>
    <property type="match status" value="1"/>
</dbReference>
<evidence type="ECO:0000313" key="8">
    <source>
        <dbReference type="Proteomes" id="UP000327013"/>
    </source>
</evidence>
<evidence type="ECO:0000256" key="6">
    <source>
        <dbReference type="SAM" id="MobiDB-lite"/>
    </source>
</evidence>
<keyword evidence="3" id="KW-0342">GTP-binding</keyword>
<dbReference type="InterPro" id="IPR001806">
    <property type="entry name" value="Small_GTPase"/>
</dbReference>
<dbReference type="Gene3D" id="3.40.50.300">
    <property type="entry name" value="P-loop containing nucleotide triphosphate hydrolases"/>
    <property type="match status" value="1"/>
</dbReference>
<feature type="compositionally biased region" description="Basic residues" evidence="6">
    <location>
        <begin position="218"/>
        <end position="248"/>
    </location>
</feature>
<evidence type="ECO:0000256" key="5">
    <source>
        <dbReference type="ARBA" id="ARBA00037868"/>
    </source>
</evidence>
<reference evidence="7 8" key="1">
    <citation type="submission" date="2019-06" db="EMBL/GenBank/DDBJ databases">
        <title>A chromosomal-level reference genome of Carpinus fangiana (Coryloideae, Betulaceae).</title>
        <authorList>
            <person name="Yang X."/>
            <person name="Wang Z."/>
            <person name="Zhang L."/>
            <person name="Hao G."/>
            <person name="Liu J."/>
            <person name="Yang Y."/>
        </authorList>
    </citation>
    <scope>NUCLEOTIDE SEQUENCE [LARGE SCALE GENOMIC DNA]</scope>
    <source>
        <strain evidence="7">Cfa_2016G</strain>
        <tissue evidence="7">Leaf</tissue>
    </source>
</reference>
<dbReference type="SMART" id="SM00174">
    <property type="entry name" value="RHO"/>
    <property type="match status" value="1"/>
</dbReference>
<comment type="similarity">
    <text evidence="1">Belongs to the small GTPase superfamily. Rab family.</text>
</comment>
<dbReference type="InterPro" id="IPR005225">
    <property type="entry name" value="Small_GTP-bd"/>
</dbReference>
<feature type="region of interest" description="Disordered" evidence="6">
    <location>
        <begin position="184"/>
        <end position="248"/>
    </location>
</feature>
<name>A0A5N6L5I0_9ROSI</name>
<dbReference type="InterPro" id="IPR050227">
    <property type="entry name" value="Rab"/>
</dbReference>
<keyword evidence="2" id="KW-0547">Nucleotide-binding</keyword>
<accession>A0A5N6L5I0</accession>
<dbReference type="NCBIfam" id="TIGR00231">
    <property type="entry name" value="small_GTP"/>
    <property type="match status" value="1"/>
</dbReference>
<dbReference type="AlphaFoldDB" id="A0A5N6L5I0"/>
<dbReference type="EMBL" id="VIBQ01000133">
    <property type="protein sequence ID" value="KAB8957771.1"/>
    <property type="molecule type" value="Genomic_DNA"/>
</dbReference>
<proteinExistence type="inferred from homology"/>
<dbReference type="GO" id="GO:0003924">
    <property type="term" value="F:GTPase activity"/>
    <property type="evidence" value="ECO:0007669"/>
    <property type="project" value="InterPro"/>
</dbReference>
<dbReference type="PANTHER" id="PTHR47977">
    <property type="entry name" value="RAS-RELATED PROTEIN RAB"/>
    <property type="match status" value="1"/>
</dbReference>
<evidence type="ECO:0000313" key="7">
    <source>
        <dbReference type="EMBL" id="KAB8957771.1"/>
    </source>
</evidence>
<evidence type="ECO:0000256" key="1">
    <source>
        <dbReference type="ARBA" id="ARBA00006270"/>
    </source>
</evidence>
<dbReference type="PROSITE" id="PS51419">
    <property type="entry name" value="RAB"/>
    <property type="match status" value="1"/>
</dbReference>
<dbReference type="InterPro" id="IPR027417">
    <property type="entry name" value="P-loop_NTPase"/>
</dbReference>
<dbReference type="CDD" id="cd00154">
    <property type="entry name" value="Rab"/>
    <property type="match status" value="1"/>
</dbReference>
<sequence>MDSSSFQSSGDFSYSFKIILIGDAGVGKTSLISNFVSNSFETPQSTDDVDLKIKLLTIGDTKLMLKIWDTVGQEKFRTLTQSFYRGADGIILVYDITNRSSFTAISDFWAKEVGLRTNNPDCVMMLVGNKFDMYSERDVSQEEGIELAKGLECSFFESSIEFKESVKQCFVTLALQIMEVYGIEEEEEEEEEEESPGVNMGIQVNMDVGSGGGGSGRRGGRGRGSGRGRGRGSGRSRGRGLGRGRVGRRGIRGGRVIRSVPRVLRGRC</sequence>
<dbReference type="GO" id="GO:0012505">
    <property type="term" value="C:endomembrane system"/>
    <property type="evidence" value="ECO:0007669"/>
    <property type="project" value="UniProtKB-SubCell"/>
</dbReference>
<dbReference type="SMART" id="SM00175">
    <property type="entry name" value="RAB"/>
    <property type="match status" value="1"/>
</dbReference>
<gene>
    <name evidence="7" type="ORF">FH972_026859</name>
</gene>
<comment type="caution">
    <text evidence="7">The sequence shown here is derived from an EMBL/GenBank/DDBJ whole genome shotgun (WGS) entry which is preliminary data.</text>
</comment>
<dbReference type="OrthoDB" id="5976022at2759"/>
<keyword evidence="8" id="KW-1185">Reference proteome</keyword>